<dbReference type="Proteomes" id="UP000504637">
    <property type="component" value="Unplaced"/>
</dbReference>
<evidence type="ECO:0000313" key="5">
    <source>
        <dbReference type="Proteomes" id="UP000504637"/>
    </source>
</evidence>
<keyword evidence="1 4" id="KW-0812">Transmembrane</keyword>
<keyword evidence="3 4" id="KW-0472">Membrane</keyword>
<keyword evidence="4" id="KW-0813">Transport</keyword>
<evidence type="ECO:0000256" key="3">
    <source>
        <dbReference type="ARBA" id="ARBA00023136"/>
    </source>
</evidence>
<reference evidence="6" key="2">
    <citation type="submission" date="2020-04" db="EMBL/GenBank/DDBJ databases">
        <authorList>
            <consortium name="NCBI Genome Project"/>
        </authorList>
    </citation>
    <scope>NUCLEOTIDE SEQUENCE</scope>
    <source>
        <strain evidence="6">CBS 342.82</strain>
    </source>
</reference>
<name>A0A6J3LVU0_9PEZI</name>
<dbReference type="Pfam" id="PF04145">
    <property type="entry name" value="Ctr"/>
    <property type="match status" value="2"/>
</dbReference>
<comment type="similarity">
    <text evidence="4">Belongs to the copper transporter (Ctr) (TC 1.A.56) family. SLC31A subfamily.</text>
</comment>
<dbReference type="RefSeq" id="XP_033456430.1">
    <property type="nucleotide sequence ID" value="XM_033606617.1"/>
</dbReference>
<dbReference type="GeneID" id="54364417"/>
<keyword evidence="4" id="KW-0187">Copper transport</keyword>
<evidence type="ECO:0000256" key="4">
    <source>
        <dbReference type="RuleBase" id="RU367022"/>
    </source>
</evidence>
<dbReference type="PANTHER" id="PTHR12483:SF115">
    <property type="entry name" value="COPPER TRANSPORT PROTEIN"/>
    <property type="match status" value="1"/>
</dbReference>
<keyword evidence="2 4" id="KW-1133">Transmembrane helix</keyword>
<evidence type="ECO:0000256" key="2">
    <source>
        <dbReference type="ARBA" id="ARBA00022989"/>
    </source>
</evidence>
<dbReference type="InterPro" id="IPR007274">
    <property type="entry name" value="Cop_transporter"/>
</dbReference>
<dbReference type="OrthoDB" id="161814at2759"/>
<gene>
    <name evidence="6" type="ORF">K489DRAFT_390617</name>
</gene>
<sequence>MDHSHHHGHGDMDASPAAMCSMNMLFTWDTTNLCIVFRSWRITGFSSLVISLIAIVALSAGYEAIKEAARQFEARSATGIAKDANNIAQQRAQLIKAVFYGVQVFYSFFIMLIFMTYNGWVMIAVGVGATVGHLVFGASSSPTKSAACH</sequence>
<reference evidence="6" key="3">
    <citation type="submission" date="2025-08" db="UniProtKB">
        <authorList>
            <consortium name="RefSeq"/>
        </authorList>
    </citation>
    <scope>IDENTIFICATION</scope>
    <source>
        <strain evidence="6">CBS 342.82</strain>
    </source>
</reference>
<feature type="transmembrane region" description="Helical" evidence="4">
    <location>
        <begin position="45"/>
        <end position="65"/>
    </location>
</feature>
<reference evidence="6" key="1">
    <citation type="submission" date="2020-01" db="EMBL/GenBank/DDBJ databases">
        <authorList>
            <consortium name="DOE Joint Genome Institute"/>
            <person name="Haridas S."/>
            <person name="Albert R."/>
            <person name="Binder M."/>
            <person name="Bloem J."/>
            <person name="Labutti K."/>
            <person name="Salamov A."/>
            <person name="Andreopoulos B."/>
            <person name="Baker S.E."/>
            <person name="Barry K."/>
            <person name="Bills G."/>
            <person name="Bluhm B.H."/>
            <person name="Cannon C."/>
            <person name="Castanera R."/>
            <person name="Culley D.E."/>
            <person name="Daum C."/>
            <person name="Ezra D."/>
            <person name="Gonzalez J.B."/>
            <person name="Henrissat B."/>
            <person name="Kuo A."/>
            <person name="Liang C."/>
            <person name="Lipzen A."/>
            <person name="Lutzoni F."/>
            <person name="Magnuson J."/>
            <person name="Mondo S."/>
            <person name="Nolan M."/>
            <person name="Ohm R."/>
            <person name="Pangilinan J."/>
            <person name="Park H.-J."/>
            <person name="Ramirez L."/>
            <person name="Alfaro M."/>
            <person name="Sun H."/>
            <person name="Tritt A."/>
            <person name="Yoshinaga Y."/>
            <person name="Zwiers L.-H."/>
            <person name="Turgeon B.G."/>
            <person name="Goodwin S.B."/>
            <person name="Spatafora J.W."/>
            <person name="Crous P.W."/>
            <person name="Grigoriev I.V."/>
        </authorList>
    </citation>
    <scope>NUCLEOTIDE SEQUENCE</scope>
    <source>
        <strain evidence="6">CBS 342.82</strain>
    </source>
</reference>
<dbReference type="GO" id="GO:0005375">
    <property type="term" value="F:copper ion transmembrane transporter activity"/>
    <property type="evidence" value="ECO:0007669"/>
    <property type="project" value="UniProtKB-UniRule"/>
</dbReference>
<feature type="transmembrane region" description="Helical" evidence="4">
    <location>
        <begin position="97"/>
        <end position="114"/>
    </location>
</feature>
<keyword evidence="4" id="KW-0186">Copper</keyword>
<keyword evidence="5" id="KW-1185">Reference proteome</keyword>
<protein>
    <recommendedName>
        <fullName evidence="4">Copper transport protein</fullName>
    </recommendedName>
</protein>
<evidence type="ECO:0000313" key="6">
    <source>
        <dbReference type="RefSeq" id="XP_033456430.1"/>
    </source>
</evidence>
<comment type="subcellular location">
    <subcellularLocation>
        <location evidence="4">Membrane</location>
        <topology evidence="4">Multi-pass membrane protein</topology>
    </subcellularLocation>
</comment>
<feature type="transmembrane region" description="Helical" evidence="4">
    <location>
        <begin position="120"/>
        <end position="139"/>
    </location>
</feature>
<evidence type="ECO:0000256" key="1">
    <source>
        <dbReference type="ARBA" id="ARBA00022692"/>
    </source>
</evidence>
<proteinExistence type="inferred from homology"/>
<dbReference type="AlphaFoldDB" id="A0A6J3LVU0"/>
<keyword evidence="4" id="KW-0406">Ion transport</keyword>
<dbReference type="GO" id="GO:0016020">
    <property type="term" value="C:membrane"/>
    <property type="evidence" value="ECO:0007669"/>
    <property type="project" value="UniProtKB-SubCell"/>
</dbReference>
<dbReference type="PANTHER" id="PTHR12483">
    <property type="entry name" value="SOLUTE CARRIER FAMILY 31 COPPER TRANSPORTERS"/>
    <property type="match status" value="1"/>
</dbReference>
<accession>A0A6J3LVU0</accession>
<organism evidence="6">
    <name type="scientific">Dissoconium aciculare CBS 342.82</name>
    <dbReference type="NCBI Taxonomy" id="1314786"/>
    <lineage>
        <taxon>Eukaryota</taxon>
        <taxon>Fungi</taxon>
        <taxon>Dikarya</taxon>
        <taxon>Ascomycota</taxon>
        <taxon>Pezizomycotina</taxon>
        <taxon>Dothideomycetes</taxon>
        <taxon>Dothideomycetidae</taxon>
        <taxon>Mycosphaerellales</taxon>
        <taxon>Dissoconiaceae</taxon>
        <taxon>Dissoconium</taxon>
    </lineage>
</organism>